<proteinExistence type="predicted"/>
<evidence type="ECO:0000313" key="2">
    <source>
        <dbReference type="EMBL" id="CAK9310726.1"/>
    </source>
</evidence>
<evidence type="ECO:0000256" key="1">
    <source>
        <dbReference type="SAM" id="Phobius"/>
    </source>
</evidence>
<sequence length="522" mass="58765">MAVVLNSNVIPTIPTINSFSSLFPFHSPPFSPSPLFFSTLEFASETILHYGHEKNVVQKDVVLNSWKGLGVRGVMAAAEAQPPRKHLGNHFPAQDDGYRDSKLLSTPSFSSNSECNAASDHRAHEISSPTKAAHIPASYQTVDCELKSDQQPDFHHHTGFAVGLANTLQAGVDNSSVRIASKTNVSGEEHRNIEELDHRVCKGYVATEAVSNNQSVNMTKKTDCMDEFDYIEDHFTDLHNFDGQISKQEEKVSFDLESHWTKIEKTKPWWRSASKDELASLVARKSLENLENCDLPQPRTKHQGKDEPTCLECSDQDCFLHSPFTEMQFSSLDGYNRGMHLSGGMGERQFIVSSVGHSLRHQDHFSISRSGNEENNSCSISNLNSTSKAQLLEALCHSQTRAREAEKAAQEADTEKKHIVSLFLRQATQLFAYKQWFQLLQLQNICLQLRNKDQPTTGLFSDVLPWVPCKDRQFNQPRNRRKKRDRDHREFTMYDIAFAVGLGLAGASLLLGWTTGWLVPIF</sequence>
<keyword evidence="1" id="KW-0812">Transmembrane</keyword>
<dbReference type="EMBL" id="OZ021744">
    <property type="protein sequence ID" value="CAK9310726.1"/>
    <property type="molecule type" value="Genomic_DNA"/>
</dbReference>
<organism evidence="2 3">
    <name type="scientific">Citrullus colocynthis</name>
    <name type="common">colocynth</name>
    <dbReference type="NCBI Taxonomy" id="252529"/>
    <lineage>
        <taxon>Eukaryota</taxon>
        <taxon>Viridiplantae</taxon>
        <taxon>Streptophyta</taxon>
        <taxon>Embryophyta</taxon>
        <taxon>Tracheophyta</taxon>
        <taxon>Spermatophyta</taxon>
        <taxon>Magnoliopsida</taxon>
        <taxon>eudicotyledons</taxon>
        <taxon>Gunneridae</taxon>
        <taxon>Pentapetalae</taxon>
        <taxon>rosids</taxon>
        <taxon>fabids</taxon>
        <taxon>Cucurbitales</taxon>
        <taxon>Cucurbitaceae</taxon>
        <taxon>Benincaseae</taxon>
        <taxon>Citrullus</taxon>
    </lineage>
</organism>
<name>A0ABP0XRD4_9ROSI</name>
<reference evidence="2 3" key="1">
    <citation type="submission" date="2024-03" db="EMBL/GenBank/DDBJ databases">
        <authorList>
            <person name="Gkanogiannis A."/>
            <person name="Becerra Lopez-Lavalle L."/>
        </authorList>
    </citation>
    <scope>NUCLEOTIDE SEQUENCE [LARGE SCALE GENOMIC DNA]</scope>
</reference>
<keyword evidence="3" id="KW-1185">Reference proteome</keyword>
<accession>A0ABP0XRD4</accession>
<keyword evidence="1" id="KW-0472">Membrane</keyword>
<gene>
    <name evidence="2" type="ORF">CITCOLO1_LOCUS2361</name>
</gene>
<dbReference type="PANTHER" id="PTHR33868">
    <property type="entry name" value="EXPRESSED PROTEIN"/>
    <property type="match status" value="1"/>
</dbReference>
<evidence type="ECO:0000313" key="3">
    <source>
        <dbReference type="Proteomes" id="UP001642487"/>
    </source>
</evidence>
<keyword evidence="1" id="KW-1133">Transmembrane helix</keyword>
<feature type="transmembrane region" description="Helical" evidence="1">
    <location>
        <begin position="491"/>
        <end position="513"/>
    </location>
</feature>
<protein>
    <submittedName>
        <fullName evidence="2">Uncharacterized protein</fullName>
    </submittedName>
</protein>
<dbReference type="Proteomes" id="UP001642487">
    <property type="component" value="Chromosome 10"/>
</dbReference>
<dbReference type="PANTHER" id="PTHR33868:SF2">
    <property type="entry name" value="EXPRESSED PROTEIN"/>
    <property type="match status" value="1"/>
</dbReference>